<dbReference type="EMBL" id="JACEIK010001757">
    <property type="protein sequence ID" value="MCD7472016.1"/>
    <property type="molecule type" value="Genomic_DNA"/>
</dbReference>
<reference evidence="1 2" key="1">
    <citation type="journal article" date="2021" name="BMC Genomics">
        <title>Datura genome reveals duplications of psychoactive alkaloid biosynthetic genes and high mutation rate following tissue culture.</title>
        <authorList>
            <person name="Rajewski A."/>
            <person name="Carter-House D."/>
            <person name="Stajich J."/>
            <person name="Litt A."/>
        </authorList>
    </citation>
    <scope>NUCLEOTIDE SEQUENCE [LARGE SCALE GENOMIC DNA]</scope>
    <source>
        <strain evidence="1">AR-01</strain>
    </source>
</reference>
<gene>
    <name evidence="1" type="ORF">HAX54_012842</name>
</gene>
<name>A0ABS8TKF5_DATST</name>
<evidence type="ECO:0000313" key="2">
    <source>
        <dbReference type="Proteomes" id="UP000823775"/>
    </source>
</evidence>
<feature type="non-terminal residue" evidence="1">
    <location>
        <position position="108"/>
    </location>
</feature>
<sequence length="108" mass="11966">SLSPTILRTFTCEPAAFMNQEGDFFFINVLIMEVVSKFVGSSTGGKLIVSPRPQHIKIMRISGISSSACVEEIEERNEEAARSGGCSLFYLPEQSEVTSRMRGRKELC</sequence>
<accession>A0ABS8TKF5</accession>
<protein>
    <submittedName>
        <fullName evidence="1">Uncharacterized protein</fullName>
    </submittedName>
</protein>
<proteinExistence type="predicted"/>
<feature type="non-terminal residue" evidence="1">
    <location>
        <position position="1"/>
    </location>
</feature>
<dbReference type="Proteomes" id="UP000823775">
    <property type="component" value="Unassembled WGS sequence"/>
</dbReference>
<evidence type="ECO:0000313" key="1">
    <source>
        <dbReference type="EMBL" id="MCD7472016.1"/>
    </source>
</evidence>
<comment type="caution">
    <text evidence="1">The sequence shown here is derived from an EMBL/GenBank/DDBJ whole genome shotgun (WGS) entry which is preliminary data.</text>
</comment>
<keyword evidence="2" id="KW-1185">Reference proteome</keyword>
<organism evidence="1 2">
    <name type="scientific">Datura stramonium</name>
    <name type="common">Jimsonweed</name>
    <name type="synonym">Common thornapple</name>
    <dbReference type="NCBI Taxonomy" id="4076"/>
    <lineage>
        <taxon>Eukaryota</taxon>
        <taxon>Viridiplantae</taxon>
        <taxon>Streptophyta</taxon>
        <taxon>Embryophyta</taxon>
        <taxon>Tracheophyta</taxon>
        <taxon>Spermatophyta</taxon>
        <taxon>Magnoliopsida</taxon>
        <taxon>eudicotyledons</taxon>
        <taxon>Gunneridae</taxon>
        <taxon>Pentapetalae</taxon>
        <taxon>asterids</taxon>
        <taxon>lamiids</taxon>
        <taxon>Solanales</taxon>
        <taxon>Solanaceae</taxon>
        <taxon>Solanoideae</taxon>
        <taxon>Datureae</taxon>
        <taxon>Datura</taxon>
    </lineage>
</organism>